<organism evidence="1 2">
    <name type="scientific">Tribonema minus</name>
    <dbReference type="NCBI Taxonomy" id="303371"/>
    <lineage>
        <taxon>Eukaryota</taxon>
        <taxon>Sar</taxon>
        <taxon>Stramenopiles</taxon>
        <taxon>Ochrophyta</taxon>
        <taxon>PX clade</taxon>
        <taxon>Xanthophyceae</taxon>
        <taxon>Tribonematales</taxon>
        <taxon>Tribonemataceae</taxon>
        <taxon>Tribonema</taxon>
    </lineage>
</organism>
<reference evidence="1" key="1">
    <citation type="submission" date="2021-02" db="EMBL/GenBank/DDBJ databases">
        <title>First Annotated Genome of the Yellow-green Alga Tribonema minus.</title>
        <authorList>
            <person name="Mahan K.M."/>
        </authorList>
    </citation>
    <scope>NUCLEOTIDE SEQUENCE</scope>
    <source>
        <strain evidence="1">UTEX B ZZ1240</strain>
    </source>
</reference>
<evidence type="ECO:0000313" key="2">
    <source>
        <dbReference type="Proteomes" id="UP000664859"/>
    </source>
</evidence>
<evidence type="ECO:0000313" key="1">
    <source>
        <dbReference type="EMBL" id="KAG5175892.1"/>
    </source>
</evidence>
<dbReference type="AlphaFoldDB" id="A0A835YIC8"/>
<sequence>MAVNIMHGKHPDLDVVDVLMEDHREALRTLREAMAATSEDLRDHRKIEDILARVEQADPCSNDYIKVAKELEGSVEDHVKFEEQLQFPQLRQLAAREQLVDLAGQVMKVKTTAPTHPHPRAPHDAASLKLVGPAMGLADRLRDTLRASTS</sequence>
<protein>
    <submittedName>
        <fullName evidence="1">Hemerythrin HHE cation binding domain-containing protein</fullName>
    </submittedName>
</protein>
<dbReference type="EMBL" id="JAFCMP010000544">
    <property type="protein sequence ID" value="KAG5175892.1"/>
    <property type="molecule type" value="Genomic_DNA"/>
</dbReference>
<gene>
    <name evidence="1" type="ORF">JKP88DRAFT_283248</name>
</gene>
<dbReference type="PANTHER" id="PTHR35585:SF1">
    <property type="entry name" value="HHE DOMAIN PROTEIN (AFU_ORTHOLOGUE AFUA_4G00730)"/>
    <property type="match status" value="1"/>
</dbReference>
<comment type="caution">
    <text evidence="1">The sequence shown here is derived from an EMBL/GenBank/DDBJ whole genome shotgun (WGS) entry which is preliminary data.</text>
</comment>
<name>A0A835YIC8_9STRA</name>
<proteinExistence type="predicted"/>
<keyword evidence="2" id="KW-1185">Reference proteome</keyword>
<accession>A0A835YIC8</accession>
<dbReference type="Proteomes" id="UP000664859">
    <property type="component" value="Unassembled WGS sequence"/>
</dbReference>
<dbReference type="PANTHER" id="PTHR35585">
    <property type="entry name" value="HHE DOMAIN PROTEIN (AFU_ORTHOLOGUE AFUA_4G00730)"/>
    <property type="match status" value="1"/>
</dbReference>